<gene>
    <name evidence="1" type="ORF">PsorP6_017915</name>
</gene>
<organism evidence="1 2">
    <name type="scientific">Peronosclerospora sorghi</name>
    <dbReference type="NCBI Taxonomy" id="230839"/>
    <lineage>
        <taxon>Eukaryota</taxon>
        <taxon>Sar</taxon>
        <taxon>Stramenopiles</taxon>
        <taxon>Oomycota</taxon>
        <taxon>Peronosporomycetes</taxon>
        <taxon>Peronosporales</taxon>
        <taxon>Peronosporaceae</taxon>
        <taxon>Peronosclerospora</taxon>
    </lineage>
</organism>
<proteinExistence type="predicted"/>
<evidence type="ECO:0000313" key="1">
    <source>
        <dbReference type="EMBL" id="KAI9916195.1"/>
    </source>
</evidence>
<comment type="caution">
    <text evidence="1">The sequence shown here is derived from an EMBL/GenBank/DDBJ whole genome shotgun (WGS) entry which is preliminary data.</text>
</comment>
<reference evidence="1 2" key="1">
    <citation type="journal article" date="2022" name="bioRxiv">
        <title>The genome of the oomycete Peronosclerospora sorghi, a cosmopolitan pathogen of maize and sorghum, is inflated with dispersed pseudogenes.</title>
        <authorList>
            <person name="Fletcher K."/>
            <person name="Martin F."/>
            <person name="Isakeit T."/>
            <person name="Cavanaugh K."/>
            <person name="Magill C."/>
            <person name="Michelmore R."/>
        </authorList>
    </citation>
    <scope>NUCLEOTIDE SEQUENCE [LARGE SCALE GENOMIC DNA]</scope>
    <source>
        <strain evidence="1">P6</strain>
    </source>
</reference>
<dbReference type="Proteomes" id="UP001163321">
    <property type="component" value="Chromosome 2"/>
</dbReference>
<name>A0ACC0WBI8_9STRA</name>
<accession>A0ACC0WBI8</accession>
<sequence>MTTASEKKFYILRYEYVEDILDRRGPFRSEHLELAQNAKQDGDIVMGGALVNPPDAGVIIFNVADKQVIEDFVKKDPYFQNDLVTSYTIREWMVVI</sequence>
<protein>
    <submittedName>
        <fullName evidence="1">Uncharacterized protein</fullName>
    </submittedName>
</protein>
<dbReference type="EMBL" id="CM047581">
    <property type="protein sequence ID" value="KAI9916195.1"/>
    <property type="molecule type" value="Genomic_DNA"/>
</dbReference>
<evidence type="ECO:0000313" key="2">
    <source>
        <dbReference type="Proteomes" id="UP001163321"/>
    </source>
</evidence>
<keyword evidence="2" id="KW-1185">Reference proteome</keyword>